<evidence type="ECO:0000256" key="5">
    <source>
        <dbReference type="PROSITE-ProRule" id="PRU00339"/>
    </source>
</evidence>
<evidence type="ECO:0000256" key="3">
    <source>
        <dbReference type="ARBA" id="ARBA00022801"/>
    </source>
</evidence>
<evidence type="ECO:0000256" key="1">
    <source>
        <dbReference type="ARBA" id="ARBA00001526"/>
    </source>
</evidence>
<feature type="signal peptide" evidence="7">
    <location>
        <begin position="1"/>
        <end position="20"/>
    </location>
</feature>
<dbReference type="Pfam" id="PF00144">
    <property type="entry name" value="Beta-lactamase"/>
    <property type="match status" value="1"/>
</dbReference>
<evidence type="ECO:0000313" key="9">
    <source>
        <dbReference type="EMBL" id="GGF07525.1"/>
    </source>
</evidence>
<comment type="similarity">
    <text evidence="2 6">Belongs to the class-C beta-lactamase family.</text>
</comment>
<dbReference type="RefSeq" id="WP_188813354.1">
    <property type="nucleotide sequence ID" value="NZ_BMHT01000003.1"/>
</dbReference>
<dbReference type="InterPro" id="IPR019734">
    <property type="entry name" value="TPR_rpt"/>
</dbReference>
<dbReference type="EMBL" id="BMHT01000003">
    <property type="protein sequence ID" value="GGF07525.1"/>
    <property type="molecule type" value="Genomic_DNA"/>
</dbReference>
<dbReference type="SUPFAM" id="SSF56601">
    <property type="entry name" value="beta-lactamase/transpeptidase-like"/>
    <property type="match status" value="1"/>
</dbReference>
<evidence type="ECO:0000256" key="7">
    <source>
        <dbReference type="SAM" id="SignalP"/>
    </source>
</evidence>
<dbReference type="SMART" id="SM00028">
    <property type="entry name" value="TPR"/>
    <property type="match status" value="2"/>
</dbReference>
<dbReference type="PROSITE" id="PS00336">
    <property type="entry name" value="BETA_LACTAMASE_C"/>
    <property type="match status" value="1"/>
</dbReference>
<dbReference type="PROSITE" id="PS50005">
    <property type="entry name" value="TPR"/>
    <property type="match status" value="1"/>
</dbReference>
<accession>A0ABQ1TZ62</accession>
<comment type="catalytic activity">
    <reaction evidence="1 6">
        <text>a beta-lactam + H2O = a substituted beta-amino acid</text>
        <dbReference type="Rhea" id="RHEA:20401"/>
        <dbReference type="ChEBI" id="CHEBI:15377"/>
        <dbReference type="ChEBI" id="CHEBI:35627"/>
        <dbReference type="ChEBI" id="CHEBI:140347"/>
        <dbReference type="EC" id="3.5.2.6"/>
    </reaction>
</comment>
<dbReference type="Gene3D" id="1.25.40.10">
    <property type="entry name" value="Tetratricopeptide repeat domain"/>
    <property type="match status" value="1"/>
</dbReference>
<organism evidence="9 10">
    <name type="scientific">Hymenobacter cavernae</name>
    <dbReference type="NCBI Taxonomy" id="2044852"/>
    <lineage>
        <taxon>Bacteria</taxon>
        <taxon>Pseudomonadati</taxon>
        <taxon>Bacteroidota</taxon>
        <taxon>Cytophagia</taxon>
        <taxon>Cytophagales</taxon>
        <taxon>Hymenobacteraceae</taxon>
        <taxon>Hymenobacter</taxon>
    </lineage>
</organism>
<dbReference type="Gene3D" id="3.40.710.10">
    <property type="entry name" value="DD-peptidase/beta-lactamase superfamily"/>
    <property type="match status" value="1"/>
</dbReference>
<dbReference type="PANTHER" id="PTHR46825:SF8">
    <property type="entry name" value="BETA-LACTAMASE-RELATED"/>
    <property type="match status" value="1"/>
</dbReference>
<keyword evidence="7" id="KW-0732">Signal</keyword>
<sequence>MKRLSVLAGFFAFSIQLAFSQPTNNVVDSERKTQVDTVVQRLGNSFIAQPARVGISIGIIKDGQTYFYNFGEAEKGAKQAPTQNTIYEIGSISKTFASLLLAHAVTEQRVKATDDIRKYLGAGYENLAYNGKPIQLIHLANTTSSLPDNLPDLSALFQQVNPDSVGVVANRKLKNYTKQNFYEDLHRVKLDTVPGLVPRHSNVATQLLAYVLEGVYQTSYSELVDKYIEKPCGMRGVRAFATNASLLATGYNENGSKMASYSVATMQASGGLRYSTADMVKYLQHQLDEHNKAVALTHQTTWGTADGQAIGFNWNSAKTVNSKRKLFHSGGTFGFASYCAFYPELGFGIVLLTNESDRNTQGSLYDLSDKIVEGIYGTPAALKAFRHQLLAQDYKQAVAIYKAVKADHREFYLSEEYINEWGYKLARERKTKQAIELFKLNTTLYPKSWNTYDSLGEAYEMAGNKTLAIANYQRSLTLNPQNTGAVDHLKKLGEATSK</sequence>
<feature type="repeat" description="TPR" evidence="5">
    <location>
        <begin position="449"/>
        <end position="482"/>
    </location>
</feature>
<proteinExistence type="inferred from homology"/>
<dbReference type="PANTHER" id="PTHR46825">
    <property type="entry name" value="D-ALANYL-D-ALANINE-CARBOXYPEPTIDASE/ENDOPEPTIDASE AMPH"/>
    <property type="match status" value="1"/>
</dbReference>
<dbReference type="InterPro" id="IPR050491">
    <property type="entry name" value="AmpC-like"/>
</dbReference>
<dbReference type="InterPro" id="IPR012338">
    <property type="entry name" value="Beta-lactam/transpept-like"/>
</dbReference>
<reference evidence="10" key="1">
    <citation type="journal article" date="2019" name="Int. J. Syst. Evol. Microbiol.">
        <title>The Global Catalogue of Microorganisms (GCM) 10K type strain sequencing project: providing services to taxonomists for standard genome sequencing and annotation.</title>
        <authorList>
            <consortium name="The Broad Institute Genomics Platform"/>
            <consortium name="The Broad Institute Genome Sequencing Center for Infectious Disease"/>
            <person name="Wu L."/>
            <person name="Ma J."/>
        </authorList>
    </citation>
    <scope>NUCLEOTIDE SEQUENCE [LARGE SCALE GENOMIC DNA]</scope>
    <source>
        <strain evidence="10">CGMCC 1.15197</strain>
    </source>
</reference>
<dbReference type="SUPFAM" id="SSF48452">
    <property type="entry name" value="TPR-like"/>
    <property type="match status" value="1"/>
</dbReference>
<dbReference type="InterPro" id="IPR001586">
    <property type="entry name" value="Beta-lactam_class-C_AS"/>
</dbReference>
<dbReference type="Proteomes" id="UP000632273">
    <property type="component" value="Unassembled WGS sequence"/>
</dbReference>
<evidence type="ECO:0000256" key="4">
    <source>
        <dbReference type="ARBA" id="ARBA00023251"/>
    </source>
</evidence>
<feature type="chain" id="PRO_5046691388" description="Beta-lactamase" evidence="7">
    <location>
        <begin position="21"/>
        <end position="498"/>
    </location>
</feature>
<evidence type="ECO:0000259" key="8">
    <source>
        <dbReference type="Pfam" id="PF00144"/>
    </source>
</evidence>
<dbReference type="InterPro" id="IPR011990">
    <property type="entry name" value="TPR-like_helical_dom_sf"/>
</dbReference>
<name>A0ABQ1TZ62_9BACT</name>
<keyword evidence="5" id="KW-0802">TPR repeat</keyword>
<dbReference type="InterPro" id="IPR001466">
    <property type="entry name" value="Beta-lactam-related"/>
</dbReference>
<keyword evidence="4 6" id="KW-0046">Antibiotic resistance</keyword>
<keyword evidence="10" id="KW-1185">Reference proteome</keyword>
<comment type="caution">
    <text evidence="9">The sequence shown here is derived from an EMBL/GenBank/DDBJ whole genome shotgun (WGS) entry which is preliminary data.</text>
</comment>
<evidence type="ECO:0000256" key="6">
    <source>
        <dbReference type="RuleBase" id="RU361140"/>
    </source>
</evidence>
<protein>
    <recommendedName>
        <fullName evidence="6">Beta-lactamase</fullName>
        <ecNumber evidence="6">3.5.2.6</ecNumber>
    </recommendedName>
</protein>
<evidence type="ECO:0000256" key="2">
    <source>
        <dbReference type="ARBA" id="ARBA00007840"/>
    </source>
</evidence>
<evidence type="ECO:0000313" key="10">
    <source>
        <dbReference type="Proteomes" id="UP000632273"/>
    </source>
</evidence>
<keyword evidence="3 6" id="KW-0378">Hydrolase</keyword>
<dbReference type="EC" id="3.5.2.6" evidence="6"/>
<feature type="domain" description="Beta-lactamase-related" evidence="8">
    <location>
        <begin position="47"/>
        <end position="360"/>
    </location>
</feature>
<gene>
    <name evidence="9" type="ORF">GCM10011383_18280</name>
</gene>